<accession>A0A150XXZ1</accession>
<dbReference type="AlphaFoldDB" id="A0A150XXZ1"/>
<dbReference type="STRING" id="296218.AWN68_01285"/>
<dbReference type="OrthoDB" id="88903at2"/>
<dbReference type="InterPro" id="IPR011646">
    <property type="entry name" value="KAP_P-loop"/>
</dbReference>
<feature type="transmembrane region" description="Helical" evidence="1">
    <location>
        <begin position="43"/>
        <end position="62"/>
    </location>
</feature>
<protein>
    <recommendedName>
        <fullName evidence="2">KAP NTPase domain-containing protein</fullName>
    </recommendedName>
</protein>
<sequence length="855" mass="100178">MKKHILLIVVLVFGPLIFPNKSVDLINSYLVNPILSKFNSSGWLEFLLILLIIGFIYYSVLLWRRRTIISNWTVIYTSLLVSIYFVYYYGFDNWIYLTWFDSEVPYFHALALIPVSCVVLEVRNRLHDKRRKSNNNKSLSLIADVPIEKSLDDVLSRKNYAQKISNHIHNTSLDHSFALALSSEWGSGKTSFVNLIIEHFQELDKSAIVIRFNPKLSQNPKGIITDFFKEFETSLAPYRTRVGSLIKEYSNSITVLKRNTVVENINDLVDAFNPPKPLRQLYEEIDGIITSIGRKILIEIDDIDRLDKDEVIEVFRLIRNTGSFTNTFFLAAFDREYVTTALKDINEHNTHQYLHKIFQAEISLPGFDRIVLRDKLIECLKETIRIEEDLNELKNLFSIDVGLFGLSSMIGSSMEIPSNTASSLITNLRDVIRLANNIKLTYDEDIRREVDINDFFRIQVLKVKFARELDYFYANHNNILMAKSVGNDTFLEYPGKDTEGSEQIAHGRKSFETFVEKPQKANVKLFLKEVQSLFQRNSKEANNLSIQWLSRFNIIFGVNLFGNYFSETTFQKYLNELTLTAEEYYQDISSKNLKSQLLGRLSDIEKFTSPTAFKRVYSLWFHMLTSGFLEIRDIKERLLSTSELSSLTSEIDDYKFDDYRFMFFEWLNSIKDVNRRSYLIQQILLQIIYDKEKSLDIIPFDDFIQQNLIILETYLSNNLIDDLALTIHSRCTESVEEQSRLIKINEKANELLRKKIIEEPESYLEHLIIPLNQSETGREYAFHAFTNQVFDSQQNFEDWLQRTTSAFPKKKLLWKIYSYVKANEQLKGFKFEDYEFNRPSWVPEPEIKDEDYQTT</sequence>
<reference evidence="3 4" key="1">
    <citation type="submission" date="2016-01" db="EMBL/GenBank/DDBJ databases">
        <title>Genome sequencing of Roseivirga echinicomitans KMM 6058.</title>
        <authorList>
            <person name="Selvaratnam C."/>
            <person name="Thevarajoo S."/>
            <person name="Goh K.M."/>
            <person name="Ee R."/>
            <person name="Chan K.-G."/>
            <person name="Chong C.S."/>
        </authorList>
    </citation>
    <scope>NUCLEOTIDE SEQUENCE [LARGE SCALE GENOMIC DNA]</scope>
    <source>
        <strain evidence="3 4">KMM 6058</strain>
    </source>
</reference>
<evidence type="ECO:0000259" key="2">
    <source>
        <dbReference type="Pfam" id="PF07693"/>
    </source>
</evidence>
<keyword evidence="1" id="KW-1133">Transmembrane helix</keyword>
<organism evidence="3 4">
    <name type="scientific">Roseivirga echinicomitans</name>
    <dbReference type="NCBI Taxonomy" id="296218"/>
    <lineage>
        <taxon>Bacteria</taxon>
        <taxon>Pseudomonadati</taxon>
        <taxon>Bacteroidota</taxon>
        <taxon>Cytophagia</taxon>
        <taxon>Cytophagales</taxon>
        <taxon>Roseivirgaceae</taxon>
        <taxon>Roseivirga</taxon>
    </lineage>
</organism>
<feature type="transmembrane region" description="Helical" evidence="1">
    <location>
        <begin position="69"/>
        <end position="89"/>
    </location>
</feature>
<keyword evidence="4" id="KW-1185">Reference proteome</keyword>
<dbReference type="SUPFAM" id="SSF52540">
    <property type="entry name" value="P-loop containing nucleoside triphosphate hydrolases"/>
    <property type="match status" value="1"/>
</dbReference>
<dbReference type="PANTHER" id="PTHR22674:SF6">
    <property type="entry name" value="NTPASE KAP FAMILY P-LOOP DOMAIN-CONTAINING PROTEIN 1"/>
    <property type="match status" value="1"/>
</dbReference>
<evidence type="ECO:0000313" key="3">
    <source>
        <dbReference type="EMBL" id="KYG83465.1"/>
    </source>
</evidence>
<comment type="caution">
    <text evidence="3">The sequence shown here is derived from an EMBL/GenBank/DDBJ whole genome shotgun (WGS) entry which is preliminary data.</text>
</comment>
<feature type="domain" description="KAP NTPase" evidence="2">
    <location>
        <begin position="157"/>
        <end position="442"/>
    </location>
</feature>
<dbReference type="PANTHER" id="PTHR22674">
    <property type="entry name" value="NTPASE, KAP FAMILY P-LOOP DOMAIN-CONTAINING 1"/>
    <property type="match status" value="1"/>
</dbReference>
<proteinExistence type="predicted"/>
<dbReference type="InterPro" id="IPR027417">
    <property type="entry name" value="P-loop_NTPase"/>
</dbReference>
<dbReference type="Pfam" id="PF07693">
    <property type="entry name" value="KAP_NTPase"/>
    <property type="match status" value="1"/>
</dbReference>
<dbReference type="Gene3D" id="3.40.50.300">
    <property type="entry name" value="P-loop containing nucleotide triphosphate hydrolases"/>
    <property type="match status" value="1"/>
</dbReference>
<keyword evidence="1" id="KW-0812">Transmembrane</keyword>
<dbReference type="Proteomes" id="UP000075615">
    <property type="component" value="Unassembled WGS sequence"/>
</dbReference>
<dbReference type="EMBL" id="LRDB01000001">
    <property type="protein sequence ID" value="KYG83465.1"/>
    <property type="molecule type" value="Genomic_DNA"/>
</dbReference>
<evidence type="ECO:0000313" key="4">
    <source>
        <dbReference type="Proteomes" id="UP000075615"/>
    </source>
</evidence>
<name>A0A150XXZ1_9BACT</name>
<dbReference type="InterPro" id="IPR052754">
    <property type="entry name" value="NTPase_KAP_P-loop"/>
</dbReference>
<gene>
    <name evidence="3" type="ORF">AWN68_01285</name>
</gene>
<evidence type="ECO:0000256" key="1">
    <source>
        <dbReference type="SAM" id="Phobius"/>
    </source>
</evidence>
<keyword evidence="1" id="KW-0472">Membrane</keyword>